<organism evidence="1">
    <name type="scientific">marine sediment metagenome</name>
    <dbReference type="NCBI Taxonomy" id="412755"/>
    <lineage>
        <taxon>unclassified sequences</taxon>
        <taxon>metagenomes</taxon>
        <taxon>ecological metagenomes</taxon>
    </lineage>
</organism>
<dbReference type="AlphaFoldDB" id="A0A0F9FRL2"/>
<dbReference type="EMBL" id="LAZR01022685">
    <property type="protein sequence ID" value="KKL81021.1"/>
    <property type="molecule type" value="Genomic_DNA"/>
</dbReference>
<comment type="caution">
    <text evidence="1">The sequence shown here is derived from an EMBL/GenBank/DDBJ whole genome shotgun (WGS) entry which is preliminary data.</text>
</comment>
<gene>
    <name evidence="1" type="ORF">LCGC14_1998970</name>
</gene>
<protein>
    <submittedName>
        <fullName evidence="1">Uncharacterized protein</fullName>
    </submittedName>
</protein>
<sequence>MLQKSRYAHFTIIINGQAVRRSIDSLKSLDKNAISHMAIKVGTTPIQTYKRLGWLIRYAEVCERWKSDDFTITIDTGTVYENEYMKFYSGSGLVEITEEGKELLQDDGEEGLHDLFDQFYLDEWSYCEDLSVYGHMTQAMALVTLDYADDNDYGQTDKVWFFNDYQIVLLSEYLIRHGKVQLICGH</sequence>
<name>A0A0F9FRL2_9ZZZZ</name>
<evidence type="ECO:0000313" key="1">
    <source>
        <dbReference type="EMBL" id="KKL81021.1"/>
    </source>
</evidence>
<proteinExistence type="predicted"/>
<reference evidence="1" key="1">
    <citation type="journal article" date="2015" name="Nature">
        <title>Complex archaea that bridge the gap between prokaryotes and eukaryotes.</title>
        <authorList>
            <person name="Spang A."/>
            <person name="Saw J.H."/>
            <person name="Jorgensen S.L."/>
            <person name="Zaremba-Niedzwiedzka K."/>
            <person name="Martijn J."/>
            <person name="Lind A.E."/>
            <person name="van Eijk R."/>
            <person name="Schleper C."/>
            <person name="Guy L."/>
            <person name="Ettema T.J."/>
        </authorList>
    </citation>
    <scope>NUCLEOTIDE SEQUENCE</scope>
</reference>
<accession>A0A0F9FRL2</accession>